<feature type="compositionally biased region" description="Gly residues" evidence="1">
    <location>
        <begin position="81"/>
        <end position="95"/>
    </location>
</feature>
<feature type="compositionally biased region" description="Low complexity" evidence="1">
    <location>
        <begin position="56"/>
        <end position="76"/>
    </location>
</feature>
<accession>A0A0D0CKP3</accession>
<feature type="compositionally biased region" description="Low complexity" evidence="1">
    <location>
        <begin position="16"/>
        <end position="43"/>
    </location>
</feature>
<organism evidence="2 3">
    <name type="scientific">Collybiopsis luxurians FD-317 M1</name>
    <dbReference type="NCBI Taxonomy" id="944289"/>
    <lineage>
        <taxon>Eukaryota</taxon>
        <taxon>Fungi</taxon>
        <taxon>Dikarya</taxon>
        <taxon>Basidiomycota</taxon>
        <taxon>Agaricomycotina</taxon>
        <taxon>Agaricomycetes</taxon>
        <taxon>Agaricomycetidae</taxon>
        <taxon>Agaricales</taxon>
        <taxon>Marasmiineae</taxon>
        <taxon>Omphalotaceae</taxon>
        <taxon>Collybiopsis</taxon>
        <taxon>Collybiopsis luxurians</taxon>
    </lineage>
</organism>
<name>A0A0D0CKP3_9AGAR</name>
<keyword evidence="3" id="KW-1185">Reference proteome</keyword>
<feature type="non-terminal residue" evidence="2">
    <location>
        <position position="127"/>
    </location>
</feature>
<sequence>MEMEGEERSGLLMFEGKSQSKSRSSSGSVGRASPPRISSRSSSGGRGRRSPLGQKGSPSSSVVGSGSVSRESPVPSLGSGARSGSGKGNIPGAGTAGRARRSTAVSQHDLMNRYFRRDMVIFRNLDL</sequence>
<reference evidence="2 3" key="1">
    <citation type="submission" date="2014-04" db="EMBL/GenBank/DDBJ databases">
        <title>Evolutionary Origins and Diversification of the Mycorrhizal Mutualists.</title>
        <authorList>
            <consortium name="DOE Joint Genome Institute"/>
            <consortium name="Mycorrhizal Genomics Consortium"/>
            <person name="Kohler A."/>
            <person name="Kuo A."/>
            <person name="Nagy L.G."/>
            <person name="Floudas D."/>
            <person name="Copeland A."/>
            <person name="Barry K.W."/>
            <person name="Cichocki N."/>
            <person name="Veneault-Fourrey C."/>
            <person name="LaButti K."/>
            <person name="Lindquist E.A."/>
            <person name="Lipzen A."/>
            <person name="Lundell T."/>
            <person name="Morin E."/>
            <person name="Murat C."/>
            <person name="Riley R."/>
            <person name="Ohm R."/>
            <person name="Sun H."/>
            <person name="Tunlid A."/>
            <person name="Henrissat B."/>
            <person name="Grigoriev I.V."/>
            <person name="Hibbett D.S."/>
            <person name="Martin F."/>
        </authorList>
    </citation>
    <scope>NUCLEOTIDE SEQUENCE [LARGE SCALE GENOMIC DNA]</scope>
    <source>
        <strain evidence="2 3">FD-317 M1</strain>
    </source>
</reference>
<protein>
    <submittedName>
        <fullName evidence="2">Uncharacterized protein</fullName>
    </submittedName>
</protein>
<dbReference type="AlphaFoldDB" id="A0A0D0CKP3"/>
<dbReference type="EMBL" id="KN834804">
    <property type="protein sequence ID" value="KIK55718.1"/>
    <property type="molecule type" value="Genomic_DNA"/>
</dbReference>
<evidence type="ECO:0000313" key="2">
    <source>
        <dbReference type="EMBL" id="KIK55718.1"/>
    </source>
</evidence>
<evidence type="ECO:0000313" key="3">
    <source>
        <dbReference type="Proteomes" id="UP000053593"/>
    </source>
</evidence>
<dbReference type="HOGENOM" id="CLU_1975763_0_0_1"/>
<gene>
    <name evidence="2" type="ORF">GYMLUDRAFT_47680</name>
</gene>
<proteinExistence type="predicted"/>
<feature type="region of interest" description="Disordered" evidence="1">
    <location>
        <begin position="1"/>
        <end position="110"/>
    </location>
</feature>
<dbReference type="Proteomes" id="UP000053593">
    <property type="component" value="Unassembled WGS sequence"/>
</dbReference>
<evidence type="ECO:0000256" key="1">
    <source>
        <dbReference type="SAM" id="MobiDB-lite"/>
    </source>
</evidence>